<evidence type="ECO:0000256" key="2">
    <source>
        <dbReference type="ARBA" id="ARBA00022737"/>
    </source>
</evidence>
<name>A0AAD1X7J9_EUPCR</name>
<feature type="transmembrane region" description="Helical" evidence="4">
    <location>
        <begin position="744"/>
        <end position="765"/>
    </location>
</feature>
<evidence type="ECO:0000313" key="6">
    <source>
        <dbReference type="Proteomes" id="UP001295684"/>
    </source>
</evidence>
<keyword evidence="4" id="KW-0472">Membrane</keyword>
<evidence type="ECO:0000256" key="4">
    <source>
        <dbReference type="SAM" id="Phobius"/>
    </source>
</evidence>
<keyword evidence="2" id="KW-0677">Repeat</keyword>
<feature type="transmembrane region" description="Helical" evidence="4">
    <location>
        <begin position="1033"/>
        <end position="1051"/>
    </location>
</feature>
<protein>
    <submittedName>
        <fullName evidence="5">Uncharacterized protein</fullName>
    </submittedName>
</protein>
<dbReference type="Pfam" id="PF13948">
    <property type="entry name" value="DUF4215"/>
    <property type="match status" value="3"/>
</dbReference>
<comment type="caution">
    <text evidence="5">The sequence shown here is derived from an EMBL/GenBank/DDBJ whole genome shotgun (WGS) entry which is preliminary data.</text>
</comment>
<keyword evidence="4" id="KW-1133">Transmembrane helix</keyword>
<feature type="transmembrane region" description="Helical" evidence="4">
    <location>
        <begin position="1063"/>
        <end position="1081"/>
    </location>
</feature>
<keyword evidence="6" id="KW-1185">Reference proteome</keyword>
<feature type="transmembrane region" description="Helical" evidence="4">
    <location>
        <begin position="878"/>
        <end position="899"/>
    </location>
</feature>
<keyword evidence="3" id="KW-1015">Disulfide bond</keyword>
<feature type="transmembrane region" description="Helical" evidence="4">
    <location>
        <begin position="772"/>
        <end position="790"/>
    </location>
</feature>
<proteinExistence type="predicted"/>
<dbReference type="EMBL" id="CAMPGE010001596">
    <property type="protein sequence ID" value="CAI2360390.1"/>
    <property type="molecule type" value="Genomic_DNA"/>
</dbReference>
<feature type="transmembrane region" description="Helical" evidence="4">
    <location>
        <begin position="1007"/>
        <end position="1027"/>
    </location>
</feature>
<gene>
    <name evidence="5" type="ORF">ECRASSUSDP1_LOCUS1692</name>
</gene>
<keyword evidence="1" id="KW-0732">Signal</keyword>
<evidence type="ECO:0000256" key="1">
    <source>
        <dbReference type="ARBA" id="ARBA00022729"/>
    </source>
</evidence>
<dbReference type="PANTHER" id="PTHR38934:SF6">
    <property type="entry name" value="CHROMOSOME UNDETERMINED SCAFFOLD_176, WHOLE GENOME SHOTGUN SEQUENCE"/>
    <property type="match status" value="1"/>
</dbReference>
<dbReference type="InterPro" id="IPR011936">
    <property type="entry name" value="Myxo_disulph_rpt"/>
</dbReference>
<sequence>MQSLPHLTRPATGILVLNHQHDVTITTVPINANACSVYIELYIYRAMTQDLFCIPITITTDGTFSAIPKWCVRFIQGADFVVSFNLYDGDNVYRVNGTLAGSELSGWHAFKFTVTYGSGDHNYHTFSFSATAGSTGEFIAGTILITGSNTDFGNPLPLLGKIKNVGTTIPFTGMINRLTICDTVSFCGHSNTLTRNTLIEDSAKLYQYYWPLNDQYNDYKEYKVISYEKIQKDTGSADFTFFNADSTKVVYPTNNGWVSLYRDSLIMTEPFPFNNAMQFTIEFEFLKFEQNTIFWMYPWFDEINQFEQYWTNYQHQIKAGSKDTFIPMPSLDSAKWTKVTYSYTYDEDNDKITLSMDRQILRDQADNSAKTCSLDPVSIDGAGTKALASVSTTTNTMSIRIQGLQGIFRNLKYYPWAVNTDTCEHYEPYEEANNAGYDYQPEVYLQKFKSDTTTISNSTNPCLTYFTDQPSLCMDLTTPEHEYCSEGFREEYFHCVDQCGDGRVQMDPRMAECDDGNREGGDGCSEECIVEEKYVCVVDEVMEYKSYCQLLCGSGTLETDTEDCDDGNTSSGDGCESNCTVTPNYICEQITGQPSYCTPICGNSDLDLGYGETCDDGNNLDFDGCSRDCIIEPNYDCTHVTGEPDNCTSEFSRPVIISDKFDQTKNTITIEFDQEMMDQEVNDTSVSLSIESPKAEISLTFTTKFEGKQFIVSFTPKPTLVGGIGEIIKLNLKEIAMFKSNNSIPMLSAISFTYAVSAFPVSGLAESSGKGASYAFLLTMVISIVVRMLTGGSSETMWSMANTLQIMFFMGLIELDYPSDLVNTFKIMAYSNFENPYTKYLASVILFGVNFVKSPVSPKFESLGFGSTSILANSLDKIGMVLLFILLALVSSLFYKCVHKSESRTARCIKKFDKSIRYESFTRFFVELILNLSVASWINIWYGGVSNTEDTIAFVVSSLALLVMFILTAYVIYYPIYHFKDIKMNPVTHERHCMFFVDFKKQRIKQLLYFGFFMIRRMLFAFVIVCMKEDPKKQLILCMFMFTWQLYYCVLEKPYVSQINNVLNVYNELVLVFFTCFLYLFTETNDSNSITQIGWACIGVIIVFFLVNWSIIFPFLLYSCIKSCKGKKFNKEMLDQGGNLGSLSIAPMTTNILNPIGRGFQRPGFSIQKLRKCIQRSYPQTGKPRIIRAPPISRRISPSPKNPLPQQILAINSKLSI</sequence>
<accession>A0AAD1X7J9</accession>
<dbReference type="AlphaFoldDB" id="A0AAD1X7J9"/>
<feature type="transmembrane region" description="Helical" evidence="4">
    <location>
        <begin position="952"/>
        <end position="974"/>
    </location>
</feature>
<feature type="transmembrane region" description="Helical" evidence="4">
    <location>
        <begin position="1093"/>
        <end position="1118"/>
    </location>
</feature>
<evidence type="ECO:0000313" key="5">
    <source>
        <dbReference type="EMBL" id="CAI2360390.1"/>
    </source>
</evidence>
<reference evidence="5" key="1">
    <citation type="submission" date="2023-07" db="EMBL/GenBank/DDBJ databases">
        <authorList>
            <consortium name="AG Swart"/>
            <person name="Singh M."/>
            <person name="Singh A."/>
            <person name="Seah K."/>
            <person name="Emmerich C."/>
        </authorList>
    </citation>
    <scope>NUCLEOTIDE SEQUENCE</scope>
    <source>
        <strain evidence="5">DP1</strain>
    </source>
</reference>
<dbReference type="Proteomes" id="UP001295684">
    <property type="component" value="Unassembled WGS sequence"/>
</dbReference>
<keyword evidence="4" id="KW-0812">Transmembrane</keyword>
<dbReference type="NCBIfam" id="TIGR02232">
    <property type="entry name" value="myxo_disulf_rpt"/>
    <property type="match status" value="3"/>
</dbReference>
<evidence type="ECO:0000256" key="3">
    <source>
        <dbReference type="ARBA" id="ARBA00023157"/>
    </source>
</evidence>
<organism evidence="5 6">
    <name type="scientific">Euplotes crassus</name>
    <dbReference type="NCBI Taxonomy" id="5936"/>
    <lineage>
        <taxon>Eukaryota</taxon>
        <taxon>Sar</taxon>
        <taxon>Alveolata</taxon>
        <taxon>Ciliophora</taxon>
        <taxon>Intramacronucleata</taxon>
        <taxon>Spirotrichea</taxon>
        <taxon>Hypotrichia</taxon>
        <taxon>Euplotida</taxon>
        <taxon>Euplotidae</taxon>
        <taxon>Moneuplotes</taxon>
    </lineage>
</organism>
<feature type="transmembrane region" description="Helical" evidence="4">
    <location>
        <begin position="920"/>
        <end position="940"/>
    </location>
</feature>
<dbReference type="PANTHER" id="PTHR38934">
    <property type="entry name" value="HYPHALLY REGULATED CELL WALL PROTEIN 1"/>
    <property type="match status" value="1"/>
</dbReference>